<evidence type="ECO:0000256" key="2">
    <source>
        <dbReference type="SAM" id="MobiDB-lite"/>
    </source>
</evidence>
<gene>
    <name evidence="3" type="ORF">AMK59_7454</name>
</gene>
<dbReference type="OrthoDB" id="10067479at2759"/>
<evidence type="ECO:0000256" key="1">
    <source>
        <dbReference type="SAM" id="Coils"/>
    </source>
</evidence>
<dbReference type="PANTHER" id="PTHR28366">
    <property type="entry name" value="CHROMOSOME 1 OPEN READING FRAME 131"/>
    <property type="match status" value="1"/>
</dbReference>
<feature type="compositionally biased region" description="Basic residues" evidence="2">
    <location>
        <begin position="135"/>
        <end position="146"/>
    </location>
</feature>
<dbReference type="InterPro" id="IPR027973">
    <property type="entry name" value="FSAF1-like"/>
</dbReference>
<organism evidence="3 4">
    <name type="scientific">Oryctes borbonicus</name>
    <dbReference type="NCBI Taxonomy" id="1629725"/>
    <lineage>
        <taxon>Eukaryota</taxon>
        <taxon>Metazoa</taxon>
        <taxon>Ecdysozoa</taxon>
        <taxon>Arthropoda</taxon>
        <taxon>Hexapoda</taxon>
        <taxon>Insecta</taxon>
        <taxon>Pterygota</taxon>
        <taxon>Neoptera</taxon>
        <taxon>Endopterygota</taxon>
        <taxon>Coleoptera</taxon>
        <taxon>Polyphaga</taxon>
        <taxon>Scarabaeiformia</taxon>
        <taxon>Scarabaeidae</taxon>
        <taxon>Dynastinae</taxon>
        <taxon>Oryctes</taxon>
    </lineage>
</organism>
<dbReference type="InterPro" id="IPR052852">
    <property type="entry name" value="SSU_Processome_Comp"/>
</dbReference>
<proteinExistence type="predicted"/>
<sequence length="157" mass="18403">MSVNFIPTRGSKKKKDEEIDFSFIVHQSYKPKEKQVPLHPQPAKSKDAISEATDEINMKRARFEIIKFGMSGFNKQKKVEAKVQLAIKLGAKPPKQKYKNYKDVLKEKRKERIKEEKRKLKLQQGRSQITQISAYKKHMDKRRKKEKGILDIYGTAK</sequence>
<comment type="caution">
    <text evidence="3">The sequence shown here is derived from an EMBL/GenBank/DDBJ whole genome shotgun (WGS) entry which is preliminary data.</text>
</comment>
<dbReference type="AlphaFoldDB" id="A0A0T6AUQ8"/>
<feature type="region of interest" description="Disordered" evidence="2">
    <location>
        <begin position="135"/>
        <end position="157"/>
    </location>
</feature>
<keyword evidence="4" id="KW-1185">Reference proteome</keyword>
<protein>
    <submittedName>
        <fullName evidence="3">Uncharacterized protein</fullName>
    </submittedName>
</protein>
<evidence type="ECO:0000313" key="3">
    <source>
        <dbReference type="EMBL" id="KRT78912.1"/>
    </source>
</evidence>
<feature type="non-terminal residue" evidence="3">
    <location>
        <position position="157"/>
    </location>
</feature>
<accession>A0A0T6AUQ8</accession>
<dbReference type="EMBL" id="LJIG01022751">
    <property type="protein sequence ID" value="KRT78912.1"/>
    <property type="molecule type" value="Genomic_DNA"/>
</dbReference>
<name>A0A0T6AUQ8_9SCAR</name>
<reference evidence="3 4" key="1">
    <citation type="submission" date="2015-09" db="EMBL/GenBank/DDBJ databases">
        <title>Draft genome of the scarab beetle Oryctes borbonicus.</title>
        <authorList>
            <person name="Meyer J.M."/>
            <person name="Markov G.V."/>
            <person name="Baskaran P."/>
            <person name="Herrmann M."/>
            <person name="Sommer R.J."/>
            <person name="Roedelsperger C."/>
        </authorList>
    </citation>
    <scope>NUCLEOTIDE SEQUENCE [LARGE SCALE GENOMIC DNA]</scope>
    <source>
        <strain evidence="3">OB123</strain>
        <tissue evidence="3">Whole animal</tissue>
    </source>
</reference>
<dbReference type="Proteomes" id="UP000051574">
    <property type="component" value="Unassembled WGS sequence"/>
</dbReference>
<dbReference type="Pfam" id="PF15375">
    <property type="entry name" value="FSAF1"/>
    <property type="match status" value="1"/>
</dbReference>
<dbReference type="PANTHER" id="PTHR28366:SF1">
    <property type="entry name" value="CHROMOSOME 1 OPEN READING FRAME 131"/>
    <property type="match status" value="1"/>
</dbReference>
<keyword evidence="1" id="KW-0175">Coiled coil</keyword>
<feature type="coiled-coil region" evidence="1">
    <location>
        <begin position="98"/>
        <end position="126"/>
    </location>
</feature>
<evidence type="ECO:0000313" key="4">
    <source>
        <dbReference type="Proteomes" id="UP000051574"/>
    </source>
</evidence>